<dbReference type="Pfam" id="PF12921">
    <property type="entry name" value="ATP13"/>
    <property type="match status" value="1"/>
</dbReference>
<dbReference type="RefSeq" id="XP_046019407.1">
    <property type="nucleotide sequence ID" value="XM_046149057.1"/>
</dbReference>
<evidence type="ECO:0000256" key="2">
    <source>
        <dbReference type="ARBA" id="ARBA00022946"/>
    </source>
</evidence>
<accession>A0A9P9BX13</accession>
<dbReference type="AlphaFoldDB" id="A0A9P9BX13"/>
<keyword evidence="3" id="KW-0496">Mitochondrion</keyword>
<dbReference type="OrthoDB" id="185373at2759"/>
<reference evidence="4" key="1">
    <citation type="journal article" date="2021" name="Nat. Commun.">
        <title>Genetic determinants of endophytism in the Arabidopsis root mycobiome.</title>
        <authorList>
            <person name="Mesny F."/>
            <person name="Miyauchi S."/>
            <person name="Thiergart T."/>
            <person name="Pickel B."/>
            <person name="Atanasova L."/>
            <person name="Karlsson M."/>
            <person name="Huettel B."/>
            <person name="Barry K.W."/>
            <person name="Haridas S."/>
            <person name="Chen C."/>
            <person name="Bauer D."/>
            <person name="Andreopoulos W."/>
            <person name="Pangilinan J."/>
            <person name="LaButti K."/>
            <person name="Riley R."/>
            <person name="Lipzen A."/>
            <person name="Clum A."/>
            <person name="Drula E."/>
            <person name="Henrissat B."/>
            <person name="Kohler A."/>
            <person name="Grigoriev I.V."/>
            <person name="Martin F.M."/>
            <person name="Hacquard S."/>
        </authorList>
    </citation>
    <scope>NUCLEOTIDE SEQUENCE</scope>
    <source>
        <strain evidence="4">MPI-CAGE-CH-0230</strain>
    </source>
</reference>
<keyword evidence="2" id="KW-0809">Transit peptide</keyword>
<name>A0A9P9BX13_9PEZI</name>
<dbReference type="InterPro" id="IPR024319">
    <property type="entry name" value="ATPase_expression_mit"/>
</dbReference>
<organism evidence="4 5">
    <name type="scientific">Microdochium trichocladiopsis</name>
    <dbReference type="NCBI Taxonomy" id="1682393"/>
    <lineage>
        <taxon>Eukaryota</taxon>
        <taxon>Fungi</taxon>
        <taxon>Dikarya</taxon>
        <taxon>Ascomycota</taxon>
        <taxon>Pezizomycotina</taxon>
        <taxon>Sordariomycetes</taxon>
        <taxon>Xylariomycetidae</taxon>
        <taxon>Xylariales</taxon>
        <taxon>Microdochiaceae</taxon>
        <taxon>Microdochium</taxon>
    </lineage>
</organism>
<gene>
    <name evidence="4" type="ORF">B0I36DRAFT_22466</name>
</gene>
<evidence type="ECO:0000313" key="5">
    <source>
        <dbReference type="Proteomes" id="UP000756346"/>
    </source>
</evidence>
<evidence type="ECO:0000256" key="1">
    <source>
        <dbReference type="ARBA" id="ARBA00004173"/>
    </source>
</evidence>
<proteinExistence type="predicted"/>
<dbReference type="GeneID" id="70178603"/>
<dbReference type="EMBL" id="JAGTJQ010000001">
    <property type="protein sequence ID" value="KAH7041352.1"/>
    <property type="molecule type" value="Genomic_DNA"/>
</dbReference>
<evidence type="ECO:0008006" key="6">
    <source>
        <dbReference type="Google" id="ProtNLM"/>
    </source>
</evidence>
<keyword evidence="5" id="KW-1185">Reference proteome</keyword>
<dbReference type="Proteomes" id="UP000756346">
    <property type="component" value="Unassembled WGS sequence"/>
</dbReference>
<comment type="caution">
    <text evidence="4">The sequence shown here is derived from an EMBL/GenBank/DDBJ whole genome shotgun (WGS) entry which is preliminary data.</text>
</comment>
<evidence type="ECO:0000256" key="3">
    <source>
        <dbReference type="ARBA" id="ARBA00023128"/>
    </source>
</evidence>
<dbReference type="GO" id="GO:0005739">
    <property type="term" value="C:mitochondrion"/>
    <property type="evidence" value="ECO:0007669"/>
    <property type="project" value="UniProtKB-SubCell"/>
</dbReference>
<sequence length="753" mass="85952">MSGPVLLSVDTCGHRLLRSRPPWTPSSTARACALYSFVTSRGISAAPHWFVQRRPASTATQDAQVSLDGRSFLQHLESHYSDDLLPRRTWSNGNETGTSGTVPVTQLMDGLNSSFRKLVDAIQQQDVRKALIYLRQVVELHPTDLKAGIDTLPRPFFTQVFQVLDPFILSNTYDPTAGVHISRGMHLRLNLEGTVDEWGVRKLYSRLLDRLLLLAEALRMGGYKLNNDEIHCLLRCAGAAAETSTARQIWNSMATARIQQSRNAATYTEFVRAKFLTEPLYNGWNKTQRVVVPRNLHRSRLLLSATRVRKLDRLRYKSALSQGLLGANKAVNHIEHQMRTMRKVGPATKLWRQVNYRGYLTEDLTCAFITAFGRAGALRTITQDILMDVYGLSIDHPILWPNSPQIEEEVLAKKAKGRPSKKHIPTEQPRQVLRPTERLMDAIVEAFGSNGEITVALQLVEKIAREHDITIPTRVWTDLLEWTHIMSSRPQSTMWTIAGLESKIPTSHAIDIIWQKLRASDPMKEPDFQQLIIMAQAYLGRGRRGDAYAFMEAALALYRVTCEEYKHLGLEYTQSLRDGALSNSTIHRYECARFQKQSQWYQIYKLCRKFLTKFRPLPRIDNDLTERFIPNFIQKFREFVPNPASYRTATGHLFLVDPATELLQHVLVGHRTLDIAYRGQRQDSAKVKAVTRRKLLMLSRRSLEGQWSTKLKAQRLLRDVRPSFRMTGAFAAVQRQTSRRARGVVETAVNDDE</sequence>
<evidence type="ECO:0000313" key="4">
    <source>
        <dbReference type="EMBL" id="KAH7041352.1"/>
    </source>
</evidence>
<protein>
    <recommendedName>
        <fullName evidence="6">Pentatricopeptide repeat domain-containing protein</fullName>
    </recommendedName>
</protein>
<comment type="subcellular location">
    <subcellularLocation>
        <location evidence="1">Mitochondrion</location>
    </subcellularLocation>
</comment>